<feature type="compositionally biased region" description="Basic residues" evidence="2">
    <location>
        <begin position="742"/>
        <end position="758"/>
    </location>
</feature>
<dbReference type="Pfam" id="PF24564">
    <property type="entry name" value="DUF7605"/>
    <property type="match status" value="1"/>
</dbReference>
<feature type="compositionally biased region" description="Low complexity" evidence="2">
    <location>
        <begin position="303"/>
        <end position="312"/>
    </location>
</feature>
<dbReference type="InterPro" id="IPR027417">
    <property type="entry name" value="P-loop_NTPase"/>
</dbReference>
<keyword evidence="1" id="KW-0175">Coiled coil</keyword>
<evidence type="ECO:0000259" key="4">
    <source>
        <dbReference type="Pfam" id="PF24564"/>
    </source>
</evidence>
<dbReference type="EMBL" id="AHHD01000257">
    <property type="protein sequence ID" value="EKG17017.1"/>
    <property type="molecule type" value="Genomic_DNA"/>
</dbReference>
<feature type="domain" description="DUF7605" evidence="4">
    <location>
        <begin position="1046"/>
        <end position="1212"/>
    </location>
</feature>
<feature type="compositionally biased region" description="Pro residues" evidence="2">
    <location>
        <begin position="193"/>
        <end position="208"/>
    </location>
</feature>
<evidence type="ECO:0000256" key="1">
    <source>
        <dbReference type="SAM" id="Coils"/>
    </source>
</evidence>
<feature type="compositionally biased region" description="Polar residues" evidence="2">
    <location>
        <begin position="147"/>
        <end position="157"/>
    </location>
</feature>
<protein>
    <recommendedName>
        <fullName evidence="7">Tat pathway signal sequence</fullName>
    </recommendedName>
</protein>
<dbReference type="InParanoid" id="K2RWD1"/>
<dbReference type="HOGENOM" id="CLU_005249_0_0_1"/>
<dbReference type="InterPro" id="IPR056024">
    <property type="entry name" value="DUF7605"/>
</dbReference>
<evidence type="ECO:0008006" key="7">
    <source>
        <dbReference type="Google" id="ProtNLM"/>
    </source>
</evidence>
<name>K2RWD1_MACPH</name>
<dbReference type="Proteomes" id="UP000007129">
    <property type="component" value="Unassembled WGS sequence"/>
</dbReference>
<dbReference type="PANTHER" id="PTHR36681">
    <property type="entry name" value="NUCLEAR GTPASE, GERMINAL CENTER-ASSOCIATED, TANDEM DUPLICATE 3"/>
    <property type="match status" value="1"/>
</dbReference>
<feature type="region of interest" description="Disordered" evidence="2">
    <location>
        <begin position="1300"/>
        <end position="1370"/>
    </location>
</feature>
<sequence>MAITDAAYEALRERAKAVKPEELLKPTRYWIAVLFEERDPSEVAEQTDFLWIKGNGKTTIEAVRNVYEQRKSGDFCLQLGLRPTESTERMADLNKYHDRLIVLLPIRLAPPVSSTHTSAVASSPPPMVKPEPVQAGPAALPPFIANSMHSTSTQASPTGRDKHMSIFKLSQRPAEPPSALAVSPTMSSQSIQPFPPPESPLPSQPPHLPSSTLATPGPSIAPAVPHEHRQLDGPQYTNDSRIMNAFQAAQSRQNTWLEPYLPQSQGKTAPSLASRHQSVGAHVFGTPSQHAASPFAPERPQLSSSMPLSTSSNRPPSEDQCVSRAPSGITAEPQYPFLQQLSSETDPEMLEKGVEKAMELLKKLQTRLNDDRTENRELWLQPIEDAEKGTGRTRTVIGVVGNTGAGKSSVINALLDEERLVPTNCMRACTAVVTELSYNDSEDEQSRYQADVEFIKQEDWHKELGTLFDELLDGSGKIAKEASNPDSEAGIAYAKISSVYPNKTKDQLATGGLEPLLRDVAVNNILGTTRHITDSDSLKFCQKLQTYVDSQEKASGRPKKDEIRRMEYWPLIKVVKIYTKADALSTGAVLVDLPGVHDSNAARAAVADGYIKQCTGLWIVAPITRAVDDKAAKTLLGNSFKRQLKLDGTYGNVTFICSKTDDISIEEAVLSLNLDETAETSWQESDDLRNQVEDIKNKISQCRDAKGVYSSIIDDCDEQMEIWEKLNDDLEDGKTVYPPSEKKRRRSFAKTSSQKKRRTEGLGDDFITDASEDSEPSASEPETEDEEGGRQALTSGYIESKKHELRLQKKKAKDERNMLEDQMKALRKETKELNERIAAMDHMISALCIKSRNDYSRGAIQQDFAAGIKELDMETALEEDEEHFDPDQELRDYDEVARSLPVFCISSRAFQKLSGRLKRDKAVPGFENINETEMPQLRAHCKKLTESGRAASSRKFLNSLSQLLNSMNLWASNGTNGSHLTADQQHREAQFLEQKLTELRNGLDKVVDKTLSRITDGLTQNIFDNYDRAIQNASDASIPTAQKWGAHRDEGGLHFQTYLATVRRNGVYAGVAGLRDFNGELAEPMMRQLTRGWERAFQRILPKQLDKFKTKTLEVLTGFHNNVIKRANDIGVSIAATTALSGQLRNYEPFLSGQIQTIKDMMTAFQREVNREFTPSIAVTMERAYDLCSAEHGAGSYMRMKGHMTTHVNRHRTKMFQDACNAVRKRLDEFSEKVKLGLGSRSRGVYDTAQRDYLAVLGKMGTAGVSATQVEVSLKSDISDILQTGEDMFRRLFESAEDRAEARDEVEAQEETENINCDEAHPGVGSAEDDTRNQVANEWEGGRPNIASEAKENSPTGGMVNLQKSADTATAEATVLRSLDTDG</sequence>
<dbReference type="InterPro" id="IPR045063">
    <property type="entry name" value="Dynamin_N"/>
</dbReference>
<dbReference type="OrthoDB" id="3598281at2759"/>
<dbReference type="STRING" id="1126212.K2RWD1"/>
<accession>K2RWD1</accession>
<feature type="region of interest" description="Disordered" evidence="2">
    <location>
        <begin position="285"/>
        <end position="328"/>
    </location>
</feature>
<dbReference type="eggNOG" id="ENOG502QU12">
    <property type="taxonomic scope" value="Eukaryota"/>
</dbReference>
<dbReference type="Pfam" id="PF00350">
    <property type="entry name" value="Dynamin_N"/>
    <property type="match status" value="1"/>
</dbReference>
<reference evidence="5 6" key="1">
    <citation type="journal article" date="2012" name="BMC Genomics">
        <title>Tools to kill: Genome of one of the most destructive plant pathogenic fungi Macrophomina phaseolina.</title>
        <authorList>
            <person name="Islam M.S."/>
            <person name="Haque M.S."/>
            <person name="Islam M.M."/>
            <person name="Emdad E.M."/>
            <person name="Halim A."/>
            <person name="Hossen Q.M.M."/>
            <person name="Hossain M.Z."/>
            <person name="Ahmed B."/>
            <person name="Rahim S."/>
            <person name="Rahman M.S."/>
            <person name="Alam M.M."/>
            <person name="Hou S."/>
            <person name="Wan X."/>
            <person name="Saito J.A."/>
            <person name="Alam M."/>
        </authorList>
    </citation>
    <scope>NUCLEOTIDE SEQUENCE [LARGE SCALE GENOMIC DNA]</scope>
    <source>
        <strain evidence="5 6">MS6</strain>
    </source>
</reference>
<feature type="domain" description="Dynamin N-terminal" evidence="3">
    <location>
        <begin position="397"/>
        <end position="634"/>
    </location>
</feature>
<evidence type="ECO:0000259" key="3">
    <source>
        <dbReference type="Pfam" id="PF00350"/>
    </source>
</evidence>
<evidence type="ECO:0000256" key="2">
    <source>
        <dbReference type="SAM" id="MobiDB-lite"/>
    </source>
</evidence>
<evidence type="ECO:0000313" key="6">
    <source>
        <dbReference type="Proteomes" id="UP000007129"/>
    </source>
</evidence>
<comment type="caution">
    <text evidence="5">The sequence shown here is derived from an EMBL/GenBank/DDBJ whole genome shotgun (WGS) entry which is preliminary data.</text>
</comment>
<evidence type="ECO:0000313" key="5">
    <source>
        <dbReference type="EMBL" id="EKG17017.1"/>
    </source>
</evidence>
<feature type="region of interest" description="Disordered" evidence="2">
    <location>
        <begin position="731"/>
        <end position="814"/>
    </location>
</feature>
<organism evidence="5 6">
    <name type="scientific">Macrophomina phaseolina (strain MS6)</name>
    <name type="common">Charcoal rot fungus</name>
    <dbReference type="NCBI Taxonomy" id="1126212"/>
    <lineage>
        <taxon>Eukaryota</taxon>
        <taxon>Fungi</taxon>
        <taxon>Dikarya</taxon>
        <taxon>Ascomycota</taxon>
        <taxon>Pezizomycotina</taxon>
        <taxon>Dothideomycetes</taxon>
        <taxon>Dothideomycetes incertae sedis</taxon>
        <taxon>Botryosphaeriales</taxon>
        <taxon>Botryosphaeriaceae</taxon>
        <taxon>Macrophomina</taxon>
    </lineage>
</organism>
<dbReference type="PANTHER" id="PTHR36681:SF3">
    <property type="entry name" value="NUCLEAR GTPASE, GERMINAL CENTER-ASSOCIATED, TANDEM DUPLICATE 3"/>
    <property type="match status" value="1"/>
</dbReference>
<feature type="compositionally biased region" description="Basic and acidic residues" evidence="2">
    <location>
        <begin position="799"/>
        <end position="814"/>
    </location>
</feature>
<feature type="region of interest" description="Disordered" evidence="2">
    <location>
        <begin position="115"/>
        <end position="237"/>
    </location>
</feature>
<feature type="coiled-coil region" evidence="1">
    <location>
        <begin position="982"/>
        <end position="1009"/>
    </location>
</feature>
<dbReference type="SUPFAM" id="SSF52540">
    <property type="entry name" value="P-loop containing nucleoside triphosphate hydrolases"/>
    <property type="match status" value="1"/>
</dbReference>
<feature type="compositionally biased region" description="Acidic residues" evidence="2">
    <location>
        <begin position="762"/>
        <end position="787"/>
    </location>
</feature>
<gene>
    <name evidence="5" type="ORF">MPH_05706</name>
</gene>
<dbReference type="Gene3D" id="3.40.50.300">
    <property type="entry name" value="P-loop containing nucleotide triphosphate hydrolases"/>
    <property type="match status" value="1"/>
</dbReference>
<dbReference type="VEuPathDB" id="FungiDB:MPH_05706"/>
<proteinExistence type="predicted"/>